<organism evidence="1 2">
    <name type="scientific">Actinomadura rubrisoli</name>
    <dbReference type="NCBI Taxonomy" id="2530368"/>
    <lineage>
        <taxon>Bacteria</taxon>
        <taxon>Bacillati</taxon>
        <taxon>Actinomycetota</taxon>
        <taxon>Actinomycetes</taxon>
        <taxon>Streptosporangiales</taxon>
        <taxon>Thermomonosporaceae</taxon>
        <taxon>Actinomadura</taxon>
    </lineage>
</organism>
<protein>
    <submittedName>
        <fullName evidence="1">Uncharacterized protein</fullName>
    </submittedName>
</protein>
<accession>A0A4R5AVS1</accession>
<evidence type="ECO:0000313" key="2">
    <source>
        <dbReference type="Proteomes" id="UP000294513"/>
    </source>
</evidence>
<dbReference type="Gene3D" id="1.25.40.10">
    <property type="entry name" value="Tetratricopeptide repeat domain"/>
    <property type="match status" value="1"/>
</dbReference>
<dbReference type="Proteomes" id="UP000294513">
    <property type="component" value="Unassembled WGS sequence"/>
</dbReference>
<dbReference type="SMART" id="SM00028">
    <property type="entry name" value="TPR"/>
    <property type="match status" value="2"/>
</dbReference>
<keyword evidence="2" id="KW-1185">Reference proteome</keyword>
<evidence type="ECO:0000313" key="1">
    <source>
        <dbReference type="EMBL" id="TDD76210.1"/>
    </source>
</evidence>
<dbReference type="EMBL" id="SMKU01000214">
    <property type="protein sequence ID" value="TDD76210.1"/>
    <property type="molecule type" value="Genomic_DNA"/>
</dbReference>
<sequence length="195" mass="20489">MFFKHHVLIAHAAVIAPPVSLAEDARREQRGEPSPMLAAILQQTALALALDHAETRCHRALDEALTFAVTDETADASAGHGSFCTPAYLEMQRGRCWAQLGKPGKAIPAFENALAALPAAYQRDRGVAYAGLAEALLADDQVERAAQAVGEALTIAQDSGSARIGGMVAAVADGLESHQRSEPVAELFAHLTGEA</sequence>
<dbReference type="InterPro" id="IPR011990">
    <property type="entry name" value="TPR-like_helical_dom_sf"/>
</dbReference>
<dbReference type="AlphaFoldDB" id="A0A4R5AVS1"/>
<dbReference type="OrthoDB" id="4074704at2"/>
<dbReference type="InterPro" id="IPR019734">
    <property type="entry name" value="TPR_rpt"/>
</dbReference>
<comment type="caution">
    <text evidence="1">The sequence shown here is derived from an EMBL/GenBank/DDBJ whole genome shotgun (WGS) entry which is preliminary data.</text>
</comment>
<gene>
    <name evidence="1" type="ORF">E1298_30905</name>
</gene>
<reference evidence="1 2" key="1">
    <citation type="submission" date="2019-03" db="EMBL/GenBank/DDBJ databases">
        <title>Draft genome sequences of novel Actinobacteria.</title>
        <authorList>
            <person name="Sahin N."/>
            <person name="Ay H."/>
            <person name="Saygin H."/>
        </authorList>
    </citation>
    <scope>NUCLEOTIDE SEQUENCE [LARGE SCALE GENOMIC DNA]</scope>
    <source>
        <strain evidence="1 2">H3C3</strain>
    </source>
</reference>
<proteinExistence type="predicted"/>
<dbReference type="RefSeq" id="WP_131899506.1">
    <property type="nucleotide sequence ID" value="NZ_SMKU01000214.1"/>
</dbReference>
<name>A0A4R5AVS1_9ACTN</name>
<dbReference type="SUPFAM" id="SSF48452">
    <property type="entry name" value="TPR-like"/>
    <property type="match status" value="1"/>
</dbReference>